<dbReference type="GO" id="GO:0003977">
    <property type="term" value="F:UDP-N-acetylglucosamine diphosphorylase activity"/>
    <property type="evidence" value="ECO:0007669"/>
    <property type="project" value="UniProtKB-EC"/>
</dbReference>
<keyword evidence="13" id="KW-0511">Multifunctional enzyme</keyword>
<dbReference type="InterPro" id="IPR029044">
    <property type="entry name" value="Nucleotide-diphossugar_trans"/>
</dbReference>
<comment type="catalytic activity">
    <reaction evidence="16">
        <text>alpha-D-glucosamine 1-phosphate + acetyl-CoA = N-acetyl-alpha-D-glucosamine 1-phosphate + CoA + H(+)</text>
        <dbReference type="Rhea" id="RHEA:13725"/>
        <dbReference type="ChEBI" id="CHEBI:15378"/>
        <dbReference type="ChEBI" id="CHEBI:57287"/>
        <dbReference type="ChEBI" id="CHEBI:57288"/>
        <dbReference type="ChEBI" id="CHEBI:57776"/>
        <dbReference type="ChEBI" id="CHEBI:58516"/>
        <dbReference type="EC" id="2.3.1.157"/>
    </reaction>
</comment>
<dbReference type="InterPro" id="IPR025877">
    <property type="entry name" value="MobA-like_NTP_Trfase"/>
</dbReference>
<evidence type="ECO:0000256" key="4">
    <source>
        <dbReference type="ARBA" id="ARBA00007947"/>
    </source>
</evidence>
<organism evidence="20">
    <name type="scientific">hydrothermal vent metagenome</name>
    <dbReference type="NCBI Taxonomy" id="652676"/>
    <lineage>
        <taxon>unclassified sequences</taxon>
        <taxon>metagenomes</taxon>
        <taxon>ecological metagenomes</taxon>
    </lineage>
</organism>
<evidence type="ECO:0000256" key="10">
    <source>
        <dbReference type="ARBA" id="ARBA00022842"/>
    </source>
</evidence>
<name>A0A3B0VGM1_9ZZZZ</name>
<dbReference type="CDD" id="cd02540">
    <property type="entry name" value="GT2_GlmU_N_bac"/>
    <property type="match status" value="1"/>
</dbReference>
<dbReference type="GO" id="GO:0000287">
    <property type="term" value="F:magnesium ion binding"/>
    <property type="evidence" value="ECO:0007669"/>
    <property type="project" value="InterPro"/>
</dbReference>
<evidence type="ECO:0000256" key="9">
    <source>
        <dbReference type="ARBA" id="ARBA00022737"/>
    </source>
</evidence>
<dbReference type="InterPro" id="IPR050065">
    <property type="entry name" value="GlmU-like"/>
</dbReference>
<evidence type="ECO:0000256" key="13">
    <source>
        <dbReference type="ARBA" id="ARBA00023268"/>
    </source>
</evidence>
<dbReference type="EC" id="2.3.1.157" evidence="20"/>
<evidence type="ECO:0000256" key="5">
    <source>
        <dbReference type="ARBA" id="ARBA00022490"/>
    </source>
</evidence>
<dbReference type="GO" id="GO:0000902">
    <property type="term" value="P:cell morphogenesis"/>
    <property type="evidence" value="ECO:0007669"/>
    <property type="project" value="InterPro"/>
</dbReference>
<dbReference type="NCBIfam" id="TIGR01173">
    <property type="entry name" value="glmU"/>
    <property type="match status" value="1"/>
</dbReference>
<evidence type="ECO:0000256" key="17">
    <source>
        <dbReference type="ARBA" id="ARBA00048493"/>
    </source>
</evidence>
<dbReference type="PANTHER" id="PTHR43584">
    <property type="entry name" value="NUCLEOTIDYL TRANSFERASE"/>
    <property type="match status" value="1"/>
</dbReference>
<dbReference type="InterPro" id="IPR038009">
    <property type="entry name" value="GlmU_C_LbH"/>
</dbReference>
<dbReference type="PANTHER" id="PTHR43584:SF3">
    <property type="entry name" value="BIFUNCTIONAL PROTEIN GLMU"/>
    <property type="match status" value="1"/>
</dbReference>
<comment type="subcellular location">
    <subcellularLocation>
        <location evidence="2">Cytoplasm</location>
    </subcellularLocation>
</comment>
<comment type="catalytic activity">
    <reaction evidence="17">
        <text>N-acetyl-alpha-D-glucosamine 1-phosphate + UTP + H(+) = UDP-N-acetyl-alpha-D-glucosamine + diphosphate</text>
        <dbReference type="Rhea" id="RHEA:13509"/>
        <dbReference type="ChEBI" id="CHEBI:15378"/>
        <dbReference type="ChEBI" id="CHEBI:33019"/>
        <dbReference type="ChEBI" id="CHEBI:46398"/>
        <dbReference type="ChEBI" id="CHEBI:57705"/>
        <dbReference type="ChEBI" id="CHEBI:57776"/>
        <dbReference type="EC" id="2.7.7.23"/>
    </reaction>
</comment>
<feature type="domain" description="Mannose-1-phosphate guanyltransferase C-terminal" evidence="19">
    <location>
        <begin position="265"/>
        <end position="356"/>
    </location>
</feature>
<evidence type="ECO:0000259" key="18">
    <source>
        <dbReference type="Pfam" id="PF12804"/>
    </source>
</evidence>
<evidence type="ECO:0000256" key="11">
    <source>
        <dbReference type="ARBA" id="ARBA00022960"/>
    </source>
</evidence>
<evidence type="ECO:0000256" key="14">
    <source>
        <dbReference type="ARBA" id="ARBA00023315"/>
    </source>
</evidence>
<evidence type="ECO:0000256" key="6">
    <source>
        <dbReference type="ARBA" id="ARBA00022679"/>
    </source>
</evidence>
<dbReference type="GO" id="GO:0019134">
    <property type="term" value="F:glucosamine-1-phosphate N-acetyltransferase activity"/>
    <property type="evidence" value="ECO:0007669"/>
    <property type="project" value="UniProtKB-EC"/>
</dbReference>
<keyword evidence="5" id="KW-0963">Cytoplasm</keyword>
<keyword evidence="15" id="KW-0961">Cell wall biogenesis/degradation</keyword>
<dbReference type="InterPro" id="IPR056729">
    <property type="entry name" value="GMPPB_C"/>
</dbReference>
<reference evidence="20" key="1">
    <citation type="submission" date="2018-06" db="EMBL/GenBank/DDBJ databases">
        <authorList>
            <person name="Zhirakovskaya E."/>
        </authorList>
    </citation>
    <scope>NUCLEOTIDE SEQUENCE</scope>
</reference>
<dbReference type="GO" id="GO:0005737">
    <property type="term" value="C:cytoplasm"/>
    <property type="evidence" value="ECO:0007669"/>
    <property type="project" value="UniProtKB-SubCell"/>
</dbReference>
<feature type="domain" description="MobA-like NTP transferase" evidence="18">
    <location>
        <begin position="13"/>
        <end position="132"/>
    </location>
</feature>
<evidence type="ECO:0000256" key="3">
    <source>
        <dbReference type="ARBA" id="ARBA00007707"/>
    </source>
</evidence>
<dbReference type="CDD" id="cd03353">
    <property type="entry name" value="LbH_GlmU_C"/>
    <property type="match status" value="1"/>
</dbReference>
<evidence type="ECO:0000256" key="16">
    <source>
        <dbReference type="ARBA" id="ARBA00048247"/>
    </source>
</evidence>
<evidence type="ECO:0000256" key="15">
    <source>
        <dbReference type="ARBA" id="ARBA00023316"/>
    </source>
</evidence>
<evidence type="ECO:0000256" key="7">
    <source>
        <dbReference type="ARBA" id="ARBA00022695"/>
    </source>
</evidence>
<evidence type="ECO:0000256" key="12">
    <source>
        <dbReference type="ARBA" id="ARBA00022984"/>
    </source>
</evidence>
<keyword evidence="7 20" id="KW-0548">Nucleotidyltransferase</keyword>
<dbReference type="GO" id="GO:0006048">
    <property type="term" value="P:UDP-N-acetylglucosamine biosynthetic process"/>
    <property type="evidence" value="ECO:0007669"/>
    <property type="project" value="InterPro"/>
</dbReference>
<dbReference type="EC" id="2.7.7.23" evidence="20"/>
<dbReference type="GO" id="GO:0071555">
    <property type="term" value="P:cell wall organization"/>
    <property type="evidence" value="ECO:0007669"/>
    <property type="project" value="UniProtKB-KW"/>
</dbReference>
<evidence type="ECO:0000313" key="20">
    <source>
        <dbReference type="EMBL" id="VAW42685.1"/>
    </source>
</evidence>
<dbReference type="InterPro" id="IPR011004">
    <property type="entry name" value="Trimer_LpxA-like_sf"/>
</dbReference>
<dbReference type="Pfam" id="PF12804">
    <property type="entry name" value="NTP_transf_3"/>
    <property type="match status" value="1"/>
</dbReference>
<keyword evidence="8" id="KW-0479">Metal-binding</keyword>
<sequence length="454" mass="49404">MGTSLMSNKLNIIILAAGEGTRMRSDKLKVLHPLADSTIIEQVLQTCQQLSPQKIIMVYGHLGKQLKLHLQDKTLIWVAQVNPQGTGHAVQLAMPYVDADAKVLVLVGDAPLIQANDLTRMLQHPQAVITAQLDEPYGYGRIIKNTAGLVSAIIEEKDANTSQRQIKEVNSGIIMAAATDLQTWLPQIDKNNSQKELYLTDILAIAHKHNRSFHAIKVTNSHTIKGINNRVQLAECEAIKQIQLKEQLMLQGVYMPEPNSVQIRGKVDCGQDITMDVGVVLQGYNQIGNNVTIGAYAIIKNCKLGENTRIAPHSVLEGVITSGDCDIGPFARLRAGTRLAEKAKVGNFVETKKTTIGYNSKASHLTYLGDCEIGDNVNIGAGTITCNYDGVNKFKTIIEDNVFIGSDTQLIAPVTVGKGATIGAGTTLTKDAQAEKLTISRTKQRTIEGWNKPK</sequence>
<dbReference type="EMBL" id="UOEW01000370">
    <property type="protein sequence ID" value="VAW42685.1"/>
    <property type="molecule type" value="Genomic_DNA"/>
</dbReference>
<dbReference type="GO" id="GO:0009252">
    <property type="term" value="P:peptidoglycan biosynthetic process"/>
    <property type="evidence" value="ECO:0007669"/>
    <property type="project" value="UniProtKB-KW"/>
</dbReference>
<comment type="similarity">
    <text evidence="4">In the N-terminal section; belongs to the N-acetylglucosamine-1-phosphate uridyltransferase family.</text>
</comment>
<dbReference type="Gene3D" id="2.160.10.10">
    <property type="entry name" value="Hexapeptide repeat proteins"/>
    <property type="match status" value="1"/>
</dbReference>
<keyword evidence="11" id="KW-0133">Cell shape</keyword>
<keyword evidence="9" id="KW-0677">Repeat</keyword>
<keyword evidence="6 20" id="KW-0808">Transferase</keyword>
<evidence type="ECO:0000256" key="1">
    <source>
        <dbReference type="ARBA" id="ARBA00001946"/>
    </source>
</evidence>
<dbReference type="Pfam" id="PF00132">
    <property type="entry name" value="Hexapep"/>
    <property type="match status" value="1"/>
</dbReference>
<evidence type="ECO:0000256" key="2">
    <source>
        <dbReference type="ARBA" id="ARBA00004496"/>
    </source>
</evidence>
<evidence type="ECO:0000256" key="8">
    <source>
        <dbReference type="ARBA" id="ARBA00022723"/>
    </source>
</evidence>
<keyword evidence="12" id="KW-0573">Peptidoglycan synthesis</keyword>
<dbReference type="InterPro" id="IPR001451">
    <property type="entry name" value="Hexapep"/>
</dbReference>
<dbReference type="SUPFAM" id="SSF53448">
    <property type="entry name" value="Nucleotide-diphospho-sugar transferases"/>
    <property type="match status" value="1"/>
</dbReference>
<dbReference type="AlphaFoldDB" id="A0A3B0VGM1"/>
<evidence type="ECO:0000259" key="19">
    <source>
        <dbReference type="Pfam" id="PF25087"/>
    </source>
</evidence>
<comment type="cofactor">
    <cofactor evidence="1">
        <name>Mg(2+)</name>
        <dbReference type="ChEBI" id="CHEBI:18420"/>
    </cofactor>
</comment>
<dbReference type="Gene3D" id="3.90.550.10">
    <property type="entry name" value="Spore Coat Polysaccharide Biosynthesis Protein SpsA, Chain A"/>
    <property type="match status" value="1"/>
</dbReference>
<keyword evidence="10" id="KW-0460">Magnesium</keyword>
<dbReference type="SUPFAM" id="SSF51161">
    <property type="entry name" value="Trimeric LpxA-like enzymes"/>
    <property type="match status" value="1"/>
</dbReference>
<keyword evidence="14 20" id="KW-0012">Acyltransferase</keyword>
<dbReference type="HAMAP" id="MF_01631">
    <property type="entry name" value="GlmU"/>
    <property type="match status" value="1"/>
</dbReference>
<dbReference type="InterPro" id="IPR005882">
    <property type="entry name" value="Bifunctional_GlmU"/>
</dbReference>
<comment type="similarity">
    <text evidence="3">In the C-terminal section; belongs to the transferase hexapeptide repeat family.</text>
</comment>
<protein>
    <submittedName>
        <fullName evidence="20">N-acetylglucosamine-1-phosphate uridyltransferase / Glucosamine-1-phosphate N-acetyltransferase</fullName>
        <ecNumber evidence="20">2.3.1.157</ecNumber>
        <ecNumber evidence="20">2.7.7.23</ecNumber>
    </submittedName>
</protein>
<accession>A0A3B0VGM1</accession>
<dbReference type="Pfam" id="PF25087">
    <property type="entry name" value="GMPPB_C"/>
    <property type="match status" value="1"/>
</dbReference>
<dbReference type="GO" id="GO:0008360">
    <property type="term" value="P:regulation of cell shape"/>
    <property type="evidence" value="ECO:0007669"/>
    <property type="project" value="UniProtKB-KW"/>
</dbReference>
<gene>
    <name evidence="20" type="ORF">MNBD_GAMMA01-489</name>
</gene>
<proteinExistence type="inferred from homology"/>